<protein>
    <submittedName>
        <fullName evidence="1">Uncharacterized protein</fullName>
    </submittedName>
</protein>
<dbReference type="EMBL" id="UEYP01000006">
    <property type="protein sequence ID" value="SSC68030.1"/>
    <property type="molecule type" value="Genomic_DNA"/>
</dbReference>
<organism evidence="1 2">
    <name type="scientific">Ciceribacter selenitireducens ATCC BAA-1503</name>
    <dbReference type="NCBI Taxonomy" id="1336235"/>
    <lineage>
        <taxon>Bacteria</taxon>
        <taxon>Pseudomonadati</taxon>
        <taxon>Pseudomonadota</taxon>
        <taxon>Alphaproteobacteria</taxon>
        <taxon>Hyphomicrobiales</taxon>
        <taxon>Rhizobiaceae</taxon>
        <taxon>Ciceribacter</taxon>
    </lineage>
</organism>
<sequence>MTVRARPMHCKFETLRLAAEPLRSGQPYHRFGSATCEQLTARVLARRGMITRPATIFADFREA</sequence>
<gene>
    <name evidence="1" type="ORF">RHIZ70_3738</name>
</gene>
<dbReference type="RefSeq" id="WP_115670581.1">
    <property type="nucleotide sequence ID" value="NZ_UEYP01000006.1"/>
</dbReference>
<dbReference type="Proteomes" id="UP000254764">
    <property type="component" value="Unassembled WGS sequence"/>
</dbReference>
<reference evidence="2" key="1">
    <citation type="submission" date="2018-07" db="EMBL/GenBank/DDBJ databases">
        <authorList>
            <person name="Peiro R."/>
            <person name="Begona"/>
            <person name="Cbmso G."/>
            <person name="Lopez M."/>
            <person name="Gonzalez S."/>
        </authorList>
    </citation>
    <scope>NUCLEOTIDE SEQUENCE [LARGE SCALE GENOMIC DNA]</scope>
</reference>
<dbReference type="AlphaFoldDB" id="A0A376AK22"/>
<keyword evidence="2" id="KW-1185">Reference proteome</keyword>
<proteinExistence type="predicted"/>
<evidence type="ECO:0000313" key="2">
    <source>
        <dbReference type="Proteomes" id="UP000254764"/>
    </source>
</evidence>
<dbReference type="OrthoDB" id="8279269at2"/>
<name>A0A376AK22_9HYPH</name>
<accession>A0A376AK22</accession>
<evidence type="ECO:0000313" key="1">
    <source>
        <dbReference type="EMBL" id="SSC68030.1"/>
    </source>
</evidence>